<sequence length="113" mass="12423">MSGKILAVEIATAGDVSWFSKHPDRRLRIRNMVVGEFSDVDGQPPVGMAWRTIVLEAQPGARSRQAIALPIGMDVDAFDDDDLFDLFLRVAPPGARKMIAALRQVKLPGRPKN</sequence>
<dbReference type="RefSeq" id="WP_107953316.1">
    <property type="nucleotide sequence ID" value="NZ_QAYE01000002.1"/>
</dbReference>
<dbReference type="Proteomes" id="UP000244013">
    <property type="component" value="Unassembled WGS sequence"/>
</dbReference>
<proteinExistence type="predicted"/>
<dbReference type="GeneID" id="91005362"/>
<dbReference type="AlphaFoldDB" id="A0A2T5U9Q9"/>
<name>A0A2T5U9Q9_9SPHN</name>
<comment type="caution">
    <text evidence="1">The sequence shown here is derived from an EMBL/GenBank/DDBJ whole genome shotgun (WGS) entry which is preliminary data.</text>
</comment>
<reference evidence="1 2" key="1">
    <citation type="submission" date="2018-04" db="EMBL/GenBank/DDBJ databases">
        <title>Genomic Encyclopedia of Type Strains, Phase III (KMG-III): the genomes of soil and plant-associated and newly described type strains.</title>
        <authorList>
            <person name="Whitman W."/>
        </authorList>
    </citation>
    <scope>NUCLEOTIDE SEQUENCE [LARGE SCALE GENOMIC DNA]</scope>
    <source>
        <strain evidence="1 2">MA-olki</strain>
    </source>
</reference>
<accession>A0A2T5U9Q9</accession>
<gene>
    <name evidence="1" type="ORF">C8J25_102334</name>
</gene>
<protein>
    <submittedName>
        <fullName evidence="1">Uncharacterized protein</fullName>
    </submittedName>
</protein>
<evidence type="ECO:0000313" key="1">
    <source>
        <dbReference type="EMBL" id="PTW48242.1"/>
    </source>
</evidence>
<evidence type="ECO:0000313" key="2">
    <source>
        <dbReference type="Proteomes" id="UP000244013"/>
    </source>
</evidence>
<dbReference type="OrthoDB" id="7188865at2"/>
<dbReference type="EMBL" id="QAYE01000002">
    <property type="protein sequence ID" value="PTW48242.1"/>
    <property type="molecule type" value="Genomic_DNA"/>
</dbReference>
<organism evidence="1 2">
    <name type="scientific">Sphingomonas faeni</name>
    <dbReference type="NCBI Taxonomy" id="185950"/>
    <lineage>
        <taxon>Bacteria</taxon>
        <taxon>Pseudomonadati</taxon>
        <taxon>Pseudomonadota</taxon>
        <taxon>Alphaproteobacteria</taxon>
        <taxon>Sphingomonadales</taxon>
        <taxon>Sphingomonadaceae</taxon>
        <taxon>Sphingomonas</taxon>
    </lineage>
</organism>